<sequence>MASMLIVRMRRFPILMTRFPGKELGQVYDTLSDEEKEMVFQQLDRFLTYIRNRENPWGESRICSMVGTPIRSVLVPTNHLAGPFRSEQELNDYLREPAWSGGFASEEAYQEAMNRARKMDELPHRIVFTPGDLKHHNIMVREGRITGFLDWRFAGWYPEY</sequence>
<dbReference type="Proteomes" id="UP000249789">
    <property type="component" value="Unassembled WGS sequence"/>
</dbReference>
<dbReference type="InterPro" id="IPR002575">
    <property type="entry name" value="Aminoglycoside_PTrfase"/>
</dbReference>
<dbReference type="AlphaFoldDB" id="A0A8G1RKX7"/>
<dbReference type="GeneID" id="63862830"/>
<organism evidence="2 3">
    <name type="scientific">Aspergillus fijiensis CBS 313.89</name>
    <dbReference type="NCBI Taxonomy" id="1448319"/>
    <lineage>
        <taxon>Eukaryota</taxon>
        <taxon>Fungi</taxon>
        <taxon>Dikarya</taxon>
        <taxon>Ascomycota</taxon>
        <taxon>Pezizomycotina</taxon>
        <taxon>Eurotiomycetes</taxon>
        <taxon>Eurotiomycetidae</taxon>
        <taxon>Eurotiales</taxon>
        <taxon>Aspergillaceae</taxon>
        <taxon>Aspergillus</taxon>
    </lineage>
</organism>
<dbReference type="EMBL" id="KZ824677">
    <property type="protein sequence ID" value="RAK73660.1"/>
    <property type="molecule type" value="Genomic_DNA"/>
</dbReference>
<dbReference type="RefSeq" id="XP_040797670.1">
    <property type="nucleotide sequence ID" value="XM_040945497.1"/>
</dbReference>
<proteinExistence type="predicted"/>
<dbReference type="PANTHER" id="PTHR21310:SF55">
    <property type="entry name" value="AMINOGLYCOSIDE PHOSPHOTRANSFERASE DOMAIN-CONTAINING PROTEIN"/>
    <property type="match status" value="1"/>
</dbReference>
<gene>
    <name evidence="2" type="ORF">BO72DRAFT_451493</name>
</gene>
<dbReference type="OrthoDB" id="2906425at2759"/>
<dbReference type="VEuPathDB" id="FungiDB:BO72DRAFT_451493"/>
<protein>
    <recommendedName>
        <fullName evidence="1">Aminoglycoside phosphotransferase domain-containing protein</fullName>
    </recommendedName>
</protein>
<keyword evidence="3" id="KW-1185">Reference proteome</keyword>
<dbReference type="Pfam" id="PF01636">
    <property type="entry name" value="APH"/>
    <property type="match status" value="1"/>
</dbReference>
<accession>A0A8G1RKX7</accession>
<name>A0A8G1RKX7_9EURO</name>
<dbReference type="SUPFAM" id="SSF56112">
    <property type="entry name" value="Protein kinase-like (PK-like)"/>
    <property type="match status" value="1"/>
</dbReference>
<evidence type="ECO:0000313" key="3">
    <source>
        <dbReference type="Proteomes" id="UP000249789"/>
    </source>
</evidence>
<dbReference type="InterPro" id="IPR051678">
    <property type="entry name" value="AGP_Transferase"/>
</dbReference>
<evidence type="ECO:0000313" key="2">
    <source>
        <dbReference type="EMBL" id="RAK73660.1"/>
    </source>
</evidence>
<dbReference type="InterPro" id="IPR011009">
    <property type="entry name" value="Kinase-like_dom_sf"/>
</dbReference>
<dbReference type="PANTHER" id="PTHR21310">
    <property type="entry name" value="AMINOGLYCOSIDE PHOSPHOTRANSFERASE-RELATED-RELATED"/>
    <property type="match status" value="1"/>
</dbReference>
<evidence type="ECO:0000259" key="1">
    <source>
        <dbReference type="Pfam" id="PF01636"/>
    </source>
</evidence>
<dbReference type="Gene3D" id="3.90.1200.10">
    <property type="match status" value="1"/>
</dbReference>
<reference evidence="2 3" key="1">
    <citation type="submission" date="2018-02" db="EMBL/GenBank/DDBJ databases">
        <title>The genomes of Aspergillus section Nigri reveals drivers in fungal speciation.</title>
        <authorList>
            <consortium name="DOE Joint Genome Institute"/>
            <person name="Vesth T.C."/>
            <person name="Nybo J."/>
            <person name="Theobald S."/>
            <person name="Brandl J."/>
            <person name="Frisvad J.C."/>
            <person name="Nielsen K.F."/>
            <person name="Lyhne E.K."/>
            <person name="Kogle M.E."/>
            <person name="Kuo A."/>
            <person name="Riley R."/>
            <person name="Clum A."/>
            <person name="Nolan M."/>
            <person name="Lipzen A."/>
            <person name="Salamov A."/>
            <person name="Henrissat B."/>
            <person name="Wiebenga A."/>
            <person name="De vries R.P."/>
            <person name="Grigoriev I.V."/>
            <person name="Mortensen U.H."/>
            <person name="Andersen M.R."/>
            <person name="Baker S.E."/>
        </authorList>
    </citation>
    <scope>NUCLEOTIDE SEQUENCE [LARGE SCALE GENOMIC DNA]</scope>
    <source>
        <strain evidence="2 3">CBS 313.89</strain>
    </source>
</reference>
<feature type="domain" description="Aminoglycoside phosphotransferase" evidence="1">
    <location>
        <begin position="15"/>
        <end position="158"/>
    </location>
</feature>